<dbReference type="Proteomes" id="UP000284706">
    <property type="component" value="Unassembled WGS sequence"/>
</dbReference>
<protein>
    <recommendedName>
        <fullName evidence="2">Fungal-type protein kinase domain-containing protein</fullName>
    </recommendedName>
</protein>
<evidence type="ECO:0000259" key="2">
    <source>
        <dbReference type="Pfam" id="PF17667"/>
    </source>
</evidence>
<feature type="compositionally biased region" description="Basic and acidic residues" evidence="1">
    <location>
        <begin position="88"/>
        <end position="99"/>
    </location>
</feature>
<dbReference type="Pfam" id="PF17667">
    <property type="entry name" value="Pkinase_fungal"/>
    <property type="match status" value="1"/>
</dbReference>
<feature type="region of interest" description="Disordered" evidence="1">
    <location>
        <begin position="81"/>
        <end position="134"/>
    </location>
</feature>
<dbReference type="InParanoid" id="A0A409W604"/>
<reference evidence="3 4" key="1">
    <citation type="journal article" date="2018" name="Evol. Lett.">
        <title>Horizontal gene cluster transfer increased hallucinogenic mushroom diversity.</title>
        <authorList>
            <person name="Reynolds H.T."/>
            <person name="Vijayakumar V."/>
            <person name="Gluck-Thaler E."/>
            <person name="Korotkin H.B."/>
            <person name="Matheny P.B."/>
            <person name="Slot J.C."/>
        </authorList>
    </citation>
    <scope>NUCLEOTIDE SEQUENCE [LARGE SCALE GENOMIC DNA]</scope>
    <source>
        <strain evidence="3 4">SRW20</strain>
    </source>
</reference>
<name>A0A409W604_9AGAR</name>
<dbReference type="SUPFAM" id="SSF56112">
    <property type="entry name" value="Protein kinase-like (PK-like)"/>
    <property type="match status" value="1"/>
</dbReference>
<dbReference type="EMBL" id="NHYE01005376">
    <property type="protein sequence ID" value="PPQ73908.1"/>
    <property type="molecule type" value="Genomic_DNA"/>
</dbReference>
<dbReference type="PANTHER" id="PTHR38248">
    <property type="entry name" value="FUNK1 6"/>
    <property type="match status" value="1"/>
</dbReference>
<sequence>MSAPRGALLNTPGKAGTSRTKSQSANDQYKQDEVKGELEVDLKAAKECGFDELVRHFFYLILEDSQEKKDLDDWQKKIEAMQSQRYYPPEKPKEKKNEDSQQDGAGQAPEDDEEPEEIGRLGEGTEDNRYRSEDERKLIKQRDNLLNQLLDKAMAEVLPFANDATVKQFLVDFEAKLKSSNEPERYVPYVELCNRALRLLFNAGQNLPVRKADALDIRFQVNHPHVIGSHYSGAQKVNRKPDVIVSSRVALTGSCFTEQWPAVGWTSVLSCHEFKIKSVKNPHGIMDGLQDHVYQAGQLADLTPHAMLPVLDTVGDTEDAASSKRSRSAAGLDDQQGQPSKRKRASQGRSAGSKGKPRTKSGAQAKVEGKPESKDEVEARVQCASYALEMLSYSVGVHHAINILFTDGTFWVWYYDRQGVLQSKGVSIFKDLPRFILLLFIFQRFTLKDWGIVPDLNPGAVAAHKGPPATSASNVEGKKAESDIKKDARAPPVFFAINILKNLQEFPNFRQENAPVVKLSDVELNMNEYLSYKPHCLAGRATAVVASTGTMKSTKQRLSMVCKLYHPEYRRRNEGLTMKVIYRIVEDDMSLAQQDTARKNLGIESMAKYLPQFYFCGDVMGTSTHRIRSMVNCRWKGHRVMRIIGMKELKKITTVTGWKFTKAWFDGLLCHAFLWKNHIEHGDPSLSNLMYDEETECGVLTDFDLSLLQWEPRVFGTDRTGTIPFMALDLLTPRYWDGKFKRYYHHELEAFIWILCYVFLLYQNSERQTHRKVDLWRTSSYEACHKEKSSFLTDFAVTDDIEDFDIKADFKDCWPVADYLLLALIDQRSVAARRRRHPQGTPQTRVIPEELQDSADLWQKVSDALQERLKDRREANFGPLLACFQYFKPDFELSDDEVKTLRNKFKGILGAVPARDSIPVVLEESTEGNP</sequence>
<gene>
    <name evidence="3" type="ORF">CVT26_006656</name>
</gene>
<dbReference type="InterPro" id="IPR040976">
    <property type="entry name" value="Pkinase_fungal"/>
</dbReference>
<evidence type="ECO:0000313" key="4">
    <source>
        <dbReference type="Proteomes" id="UP000284706"/>
    </source>
</evidence>
<feature type="region of interest" description="Disordered" evidence="1">
    <location>
        <begin position="1"/>
        <end position="34"/>
    </location>
</feature>
<evidence type="ECO:0000313" key="3">
    <source>
        <dbReference type="EMBL" id="PPQ73908.1"/>
    </source>
</evidence>
<evidence type="ECO:0000256" key="1">
    <source>
        <dbReference type="SAM" id="MobiDB-lite"/>
    </source>
</evidence>
<dbReference type="OrthoDB" id="5569250at2759"/>
<organism evidence="3 4">
    <name type="scientific">Gymnopilus dilepis</name>
    <dbReference type="NCBI Taxonomy" id="231916"/>
    <lineage>
        <taxon>Eukaryota</taxon>
        <taxon>Fungi</taxon>
        <taxon>Dikarya</taxon>
        <taxon>Basidiomycota</taxon>
        <taxon>Agaricomycotina</taxon>
        <taxon>Agaricomycetes</taxon>
        <taxon>Agaricomycetidae</taxon>
        <taxon>Agaricales</taxon>
        <taxon>Agaricineae</taxon>
        <taxon>Hymenogastraceae</taxon>
        <taxon>Gymnopilus</taxon>
    </lineage>
</organism>
<feature type="region of interest" description="Disordered" evidence="1">
    <location>
        <begin position="316"/>
        <end position="374"/>
    </location>
</feature>
<keyword evidence="4" id="KW-1185">Reference proteome</keyword>
<feature type="region of interest" description="Disordered" evidence="1">
    <location>
        <begin position="463"/>
        <end position="484"/>
    </location>
</feature>
<dbReference type="PANTHER" id="PTHR38248:SF2">
    <property type="entry name" value="FUNK1 11"/>
    <property type="match status" value="1"/>
</dbReference>
<feature type="compositionally biased region" description="Polar residues" evidence="1">
    <location>
        <begin position="17"/>
        <end position="28"/>
    </location>
</feature>
<dbReference type="AlphaFoldDB" id="A0A409W604"/>
<proteinExistence type="predicted"/>
<dbReference type="InterPro" id="IPR011009">
    <property type="entry name" value="Kinase-like_dom_sf"/>
</dbReference>
<feature type="domain" description="Fungal-type protein kinase" evidence="2">
    <location>
        <begin position="369"/>
        <end position="758"/>
    </location>
</feature>
<comment type="caution">
    <text evidence="3">The sequence shown here is derived from an EMBL/GenBank/DDBJ whole genome shotgun (WGS) entry which is preliminary data.</text>
</comment>
<accession>A0A409W604</accession>